<dbReference type="AlphaFoldDB" id="A0A914D9S1"/>
<organism evidence="3 4">
    <name type="scientific">Acrobeloides nanus</name>
    <dbReference type="NCBI Taxonomy" id="290746"/>
    <lineage>
        <taxon>Eukaryota</taxon>
        <taxon>Metazoa</taxon>
        <taxon>Ecdysozoa</taxon>
        <taxon>Nematoda</taxon>
        <taxon>Chromadorea</taxon>
        <taxon>Rhabditida</taxon>
        <taxon>Tylenchina</taxon>
        <taxon>Cephalobomorpha</taxon>
        <taxon>Cephaloboidea</taxon>
        <taxon>Cephalobidae</taxon>
        <taxon>Acrobeloides</taxon>
    </lineage>
</organism>
<keyword evidence="3" id="KW-1185">Reference proteome</keyword>
<dbReference type="PANTHER" id="PTHR22803">
    <property type="entry name" value="MANNOSE, PHOSPHOLIPASE, LECTIN RECEPTOR RELATED"/>
    <property type="match status" value="1"/>
</dbReference>
<name>A0A914D9S1_9BILA</name>
<dbReference type="SMART" id="SM00034">
    <property type="entry name" value="CLECT"/>
    <property type="match status" value="2"/>
</dbReference>
<feature type="domain" description="C-type lectin" evidence="2">
    <location>
        <begin position="163"/>
        <end position="267"/>
    </location>
</feature>
<dbReference type="InterPro" id="IPR050111">
    <property type="entry name" value="C-type_lectin/snaclec_domain"/>
</dbReference>
<dbReference type="CDD" id="cd00037">
    <property type="entry name" value="CLECT"/>
    <property type="match status" value="1"/>
</dbReference>
<evidence type="ECO:0000256" key="1">
    <source>
        <dbReference type="SAM" id="SignalP"/>
    </source>
</evidence>
<keyword evidence="1" id="KW-0732">Signal</keyword>
<evidence type="ECO:0000313" key="4">
    <source>
        <dbReference type="WBParaSite" id="ACRNAN_scaffold2034.g11040.t1"/>
    </source>
</evidence>
<dbReference type="PROSITE" id="PS50041">
    <property type="entry name" value="C_TYPE_LECTIN_2"/>
    <property type="match status" value="2"/>
</dbReference>
<feature type="signal peptide" evidence="1">
    <location>
        <begin position="1"/>
        <end position="16"/>
    </location>
</feature>
<evidence type="ECO:0000259" key="2">
    <source>
        <dbReference type="PROSITE" id="PS50041"/>
    </source>
</evidence>
<dbReference type="Pfam" id="PF00059">
    <property type="entry name" value="Lectin_C"/>
    <property type="match status" value="1"/>
</dbReference>
<accession>A0A914D9S1</accession>
<reference evidence="4" key="1">
    <citation type="submission" date="2022-11" db="UniProtKB">
        <authorList>
            <consortium name="WormBaseParasite"/>
        </authorList>
    </citation>
    <scope>IDENTIFICATION</scope>
</reference>
<evidence type="ECO:0000313" key="3">
    <source>
        <dbReference type="Proteomes" id="UP000887540"/>
    </source>
</evidence>
<proteinExistence type="predicted"/>
<feature type="chain" id="PRO_5037940882" evidence="1">
    <location>
        <begin position="17"/>
        <end position="308"/>
    </location>
</feature>
<dbReference type="Proteomes" id="UP000887540">
    <property type="component" value="Unplaced"/>
</dbReference>
<dbReference type="WBParaSite" id="ACRNAN_scaffold2034.g11040.t1">
    <property type="protein sequence ID" value="ACRNAN_scaffold2034.g11040.t1"/>
    <property type="gene ID" value="ACRNAN_scaffold2034.g11040"/>
</dbReference>
<sequence>MLLVLFSMVFFQLSLSCPSNMLSGLSDDPCYQLVTTPAPFLMAEYNCAQMGGHLASVGNAFLNTYLNQNVQQKFLNYDSYWLGGSSNVFVSGNWVWTDGENFTYSNWAAGQPNQNNGSYGIAANLQSGKWYSVSTTASKPFICEVPSTMTNHKCPMGWIYSSFTDRCYKFANDHFVGVNYFNYTNGKATCQNYSSSADLASIRDFNENTIVSAYALNLIFSSQEIECSETLGMDCCILIGLYYDGNQFQWTDGTPFSFTNWGEGQPDTSLGQINGIVQVGSDVSYHNIGQTALGCGNALCEMASIPDN</sequence>
<dbReference type="SUPFAM" id="SSF56436">
    <property type="entry name" value="C-type lectin-like"/>
    <property type="match status" value="2"/>
</dbReference>
<dbReference type="InterPro" id="IPR016187">
    <property type="entry name" value="CTDL_fold"/>
</dbReference>
<dbReference type="Gene3D" id="3.10.100.10">
    <property type="entry name" value="Mannose-Binding Protein A, subunit A"/>
    <property type="match status" value="2"/>
</dbReference>
<dbReference type="InterPro" id="IPR016186">
    <property type="entry name" value="C-type_lectin-like/link_sf"/>
</dbReference>
<protein>
    <submittedName>
        <fullName evidence="4">C-type lectin domain-containing protein</fullName>
    </submittedName>
</protein>
<feature type="domain" description="C-type lectin" evidence="2">
    <location>
        <begin position="26"/>
        <end position="144"/>
    </location>
</feature>
<dbReference type="InterPro" id="IPR001304">
    <property type="entry name" value="C-type_lectin-like"/>
</dbReference>